<keyword evidence="1" id="KW-0472">Membrane</keyword>
<evidence type="ECO:0000256" key="1">
    <source>
        <dbReference type="SAM" id="Phobius"/>
    </source>
</evidence>
<organism evidence="3 4">
    <name type="scientific">Fulvivirga lutea</name>
    <dbReference type="NCBI Taxonomy" id="2810512"/>
    <lineage>
        <taxon>Bacteria</taxon>
        <taxon>Pseudomonadati</taxon>
        <taxon>Bacteroidota</taxon>
        <taxon>Cytophagia</taxon>
        <taxon>Cytophagales</taxon>
        <taxon>Fulvivirgaceae</taxon>
        <taxon>Fulvivirga</taxon>
    </lineage>
</organism>
<dbReference type="KEGG" id="fuv:JR347_04315"/>
<evidence type="ECO:0000313" key="4">
    <source>
        <dbReference type="Proteomes" id="UP000662783"/>
    </source>
</evidence>
<keyword evidence="4" id="KW-1185">Reference proteome</keyword>
<dbReference type="AlphaFoldDB" id="A0A974WGV2"/>
<gene>
    <name evidence="3" type="ORF">JR347_04315</name>
</gene>
<evidence type="ECO:0000259" key="2">
    <source>
        <dbReference type="Pfam" id="PF13559"/>
    </source>
</evidence>
<dbReference type="EMBL" id="CP070608">
    <property type="protein sequence ID" value="QSE98309.1"/>
    <property type="molecule type" value="Genomic_DNA"/>
</dbReference>
<name>A0A974WGV2_9BACT</name>
<feature type="domain" description="Protein-glutamine gamma-glutamyltransferase-like C-terminal" evidence="2">
    <location>
        <begin position="160"/>
        <end position="226"/>
    </location>
</feature>
<evidence type="ECO:0000313" key="3">
    <source>
        <dbReference type="EMBL" id="QSE98309.1"/>
    </source>
</evidence>
<keyword evidence="1" id="KW-0812">Transmembrane</keyword>
<dbReference type="RefSeq" id="WP_205722824.1">
    <property type="nucleotide sequence ID" value="NZ_CP070608.1"/>
</dbReference>
<dbReference type="InterPro" id="IPR025403">
    <property type="entry name" value="TgpA-like_C"/>
</dbReference>
<proteinExistence type="predicted"/>
<accession>A0A974WGV2</accession>
<keyword evidence="1" id="KW-1133">Transmembrane helix</keyword>
<reference evidence="3" key="1">
    <citation type="submission" date="2021-02" db="EMBL/GenBank/DDBJ databases">
        <title>Fulvivirga sp. S481 isolated from sea water.</title>
        <authorList>
            <person name="Bae S.S."/>
            <person name="Baek K."/>
        </authorList>
    </citation>
    <scope>NUCLEOTIDE SEQUENCE</scope>
    <source>
        <strain evidence="3">S481</strain>
    </source>
</reference>
<sequence>MRFGLTLFLFVTITFNLFGTSDTLTTRDVRSFNSSQLEQYRSDTDFNYSTDSAQVSWWLGFREWLADLLQDYFQDKDEEAIGQIVYIIIRVLLWALALTAIGLVLYSLYRKGVFGLIGRKRHQLTMSDDDLLLIKEEIEWEDLIRQSIQNQKYNEAIRYLFLQALKILSDLGKIELNKAKTIRDYQRELSTEYSDQFALLARCYQYVWFGGVTIDEKHFEDLHATFRDFNGTVNVE</sequence>
<dbReference type="Proteomes" id="UP000662783">
    <property type="component" value="Chromosome"/>
</dbReference>
<protein>
    <submittedName>
        <fullName evidence="3">DUF4129 domain-containing protein</fullName>
    </submittedName>
</protein>
<feature type="transmembrane region" description="Helical" evidence="1">
    <location>
        <begin position="84"/>
        <end position="109"/>
    </location>
</feature>
<dbReference type="Pfam" id="PF13559">
    <property type="entry name" value="DUF4129"/>
    <property type="match status" value="1"/>
</dbReference>